<accession>A0ABQ6G342</accession>
<organism evidence="2 3">
    <name type="scientific">Dictyobacter halimunensis</name>
    <dbReference type="NCBI Taxonomy" id="3026934"/>
    <lineage>
        <taxon>Bacteria</taxon>
        <taxon>Bacillati</taxon>
        <taxon>Chloroflexota</taxon>
        <taxon>Ktedonobacteria</taxon>
        <taxon>Ktedonobacterales</taxon>
        <taxon>Dictyobacteraceae</taxon>
        <taxon>Dictyobacter</taxon>
    </lineage>
</organism>
<proteinExistence type="predicted"/>
<feature type="transmembrane region" description="Helical" evidence="1">
    <location>
        <begin position="108"/>
        <end position="133"/>
    </location>
</feature>
<feature type="transmembrane region" description="Helical" evidence="1">
    <location>
        <begin position="38"/>
        <end position="60"/>
    </location>
</feature>
<dbReference type="EMBL" id="BSRI01000002">
    <property type="protein sequence ID" value="GLV60430.1"/>
    <property type="molecule type" value="Genomic_DNA"/>
</dbReference>
<reference evidence="2 3" key="1">
    <citation type="submission" date="2023-02" db="EMBL/GenBank/DDBJ databases">
        <title>Dictyobacter halimunensis sp. nov., a new member of the class Ktedonobacteria from forest soil in a geothermal area.</title>
        <authorList>
            <person name="Rachmania M.K."/>
            <person name="Ningsih F."/>
            <person name="Sakai Y."/>
            <person name="Yabe S."/>
            <person name="Yokota A."/>
            <person name="Sjamsuridzal W."/>
        </authorList>
    </citation>
    <scope>NUCLEOTIDE SEQUENCE [LARGE SCALE GENOMIC DNA]</scope>
    <source>
        <strain evidence="2 3">S3.2.2.5</strain>
    </source>
</reference>
<evidence type="ECO:0000256" key="1">
    <source>
        <dbReference type="SAM" id="Phobius"/>
    </source>
</evidence>
<dbReference type="RefSeq" id="WP_338257500.1">
    <property type="nucleotide sequence ID" value="NZ_BSRI01000002.1"/>
</dbReference>
<keyword evidence="3" id="KW-1185">Reference proteome</keyword>
<comment type="caution">
    <text evidence="2">The sequence shown here is derived from an EMBL/GenBank/DDBJ whole genome shotgun (WGS) entry which is preliminary data.</text>
</comment>
<keyword evidence="1" id="KW-1133">Transmembrane helix</keyword>
<evidence type="ECO:0000313" key="2">
    <source>
        <dbReference type="EMBL" id="GLV60430.1"/>
    </source>
</evidence>
<keyword evidence="1" id="KW-0812">Transmembrane</keyword>
<dbReference type="Proteomes" id="UP001344906">
    <property type="component" value="Unassembled WGS sequence"/>
</dbReference>
<keyword evidence="1" id="KW-0472">Membrane</keyword>
<gene>
    <name evidence="2" type="ORF">KDH_72490</name>
</gene>
<protein>
    <recommendedName>
        <fullName evidence="4">DUF2207 domain-containing protein</fullName>
    </recommendedName>
</protein>
<evidence type="ECO:0008006" key="4">
    <source>
        <dbReference type="Google" id="ProtNLM"/>
    </source>
</evidence>
<evidence type="ECO:0000313" key="3">
    <source>
        <dbReference type="Proteomes" id="UP001344906"/>
    </source>
</evidence>
<feature type="transmembrane region" description="Helical" evidence="1">
    <location>
        <begin position="165"/>
        <end position="187"/>
    </location>
</feature>
<name>A0ABQ6G342_9CHLR</name>
<feature type="transmembrane region" description="Helical" evidence="1">
    <location>
        <begin position="12"/>
        <end position="32"/>
    </location>
</feature>
<sequence>MQRKDPMRRTYRFIFIVEGILLLIMLCMAIFYSKIGGLGYFAYGMFIICTLLVGTVFFVIRRTYQRMEQRRQRALSGDDTLLAQPQPRPDASALTLPVKIVLRPRKIILLEFMAIFYVILALIVCVPISLLLLSHHSSSITIRAATSNGQVDFARPPIFSATVPMIIGVILAVLFVICLISFIFTVLASEAISKQAITVDEQGITTRFMGAVTRMTWDEVLSFAMWGRANNRSMLLFELTSKDTVARWYQLSYRHAFYTWLTALKPSMPIDEYRRVMDALPQVIMARTGKPLYDLRHQKMIG</sequence>